<reference evidence="4" key="1">
    <citation type="submission" date="2019-08" db="EMBL/GenBank/DDBJ databases">
        <authorList>
            <person name="Kucharzyk K."/>
            <person name="Murdoch R.W."/>
            <person name="Higgins S."/>
            <person name="Loffler F."/>
        </authorList>
    </citation>
    <scope>NUCLEOTIDE SEQUENCE</scope>
</reference>
<dbReference type="InterPro" id="IPR018389">
    <property type="entry name" value="DctP_fam"/>
</dbReference>
<organism evidence="4">
    <name type="scientific">bioreactor metagenome</name>
    <dbReference type="NCBI Taxonomy" id="1076179"/>
    <lineage>
        <taxon>unclassified sequences</taxon>
        <taxon>metagenomes</taxon>
        <taxon>ecological metagenomes</taxon>
    </lineage>
</organism>
<dbReference type="GO" id="GO:0055085">
    <property type="term" value="P:transmembrane transport"/>
    <property type="evidence" value="ECO:0007669"/>
    <property type="project" value="InterPro"/>
</dbReference>
<dbReference type="AlphaFoldDB" id="A0A645CNB0"/>
<evidence type="ECO:0000313" key="4">
    <source>
        <dbReference type="EMBL" id="MPM78252.1"/>
    </source>
</evidence>
<name>A0A645CNB0_9ZZZZ</name>
<evidence type="ECO:0000256" key="2">
    <source>
        <dbReference type="ARBA" id="ARBA00022448"/>
    </source>
</evidence>
<evidence type="ECO:0000256" key="1">
    <source>
        <dbReference type="ARBA" id="ARBA00009023"/>
    </source>
</evidence>
<evidence type="ECO:0000256" key="3">
    <source>
        <dbReference type="ARBA" id="ARBA00022729"/>
    </source>
</evidence>
<dbReference type="InterPro" id="IPR038404">
    <property type="entry name" value="TRAP_DctP_sf"/>
</dbReference>
<accession>A0A645CNB0</accession>
<dbReference type="EMBL" id="VSSQ01028513">
    <property type="protein sequence ID" value="MPM78252.1"/>
    <property type="molecule type" value="Genomic_DNA"/>
</dbReference>
<dbReference type="Gene3D" id="3.40.190.170">
    <property type="entry name" value="Bacterial extracellular solute-binding protein, family 7"/>
    <property type="match status" value="1"/>
</dbReference>
<keyword evidence="2" id="KW-0813">Transport</keyword>
<dbReference type="PANTHER" id="PTHR33376">
    <property type="match status" value="1"/>
</dbReference>
<dbReference type="Pfam" id="PF03480">
    <property type="entry name" value="DctP"/>
    <property type="match status" value="1"/>
</dbReference>
<proteinExistence type="inferred from homology"/>
<dbReference type="PANTHER" id="PTHR33376:SF7">
    <property type="entry name" value="C4-DICARBOXYLATE-BINDING PROTEIN DCTB"/>
    <property type="match status" value="1"/>
</dbReference>
<keyword evidence="3" id="KW-0732">Signal</keyword>
<evidence type="ECO:0008006" key="5">
    <source>
        <dbReference type="Google" id="ProtNLM"/>
    </source>
</evidence>
<comment type="similarity">
    <text evidence="1">Belongs to the bacterial solute-binding protein 7 family.</text>
</comment>
<protein>
    <recommendedName>
        <fullName evidence="5">Solute-binding protein</fullName>
    </recommendedName>
</protein>
<gene>
    <name evidence="4" type="ORF">SDC9_125263</name>
</gene>
<comment type="caution">
    <text evidence="4">The sequence shown here is derived from an EMBL/GenBank/DDBJ whole genome shotgun (WGS) entry which is preliminary data.</text>
</comment>
<sequence>MNADLFNSLPEDLQTIVREAFTEAEDDGFKRTEENQDANLKKLEEKGVELVHSTPEQLAEVNRINQEVVWPKLNEMGIATQDAIDQIQAVAK</sequence>